<keyword evidence="3" id="KW-1185">Reference proteome</keyword>
<evidence type="ECO:0000259" key="1">
    <source>
        <dbReference type="PROSITE" id="PS50011"/>
    </source>
</evidence>
<dbReference type="GO" id="GO:0005524">
    <property type="term" value="F:ATP binding"/>
    <property type="evidence" value="ECO:0007669"/>
    <property type="project" value="InterPro"/>
</dbReference>
<dbReference type="PROSITE" id="PS50011">
    <property type="entry name" value="PROTEIN_KINASE_DOM"/>
    <property type="match status" value="1"/>
</dbReference>
<gene>
    <name evidence="2" type="ORF">S40285_03591</name>
</gene>
<dbReference type="EMBL" id="KL660856">
    <property type="protein sequence ID" value="KFA61420.1"/>
    <property type="molecule type" value="Genomic_DNA"/>
</dbReference>
<evidence type="ECO:0000313" key="3">
    <source>
        <dbReference type="Proteomes" id="UP000028524"/>
    </source>
</evidence>
<evidence type="ECO:0000313" key="2">
    <source>
        <dbReference type="EMBL" id="KFA61420.1"/>
    </source>
</evidence>
<proteinExistence type="predicted"/>
<dbReference type="SUPFAM" id="SSF56112">
    <property type="entry name" value="Protein kinase-like (PK-like)"/>
    <property type="match status" value="1"/>
</dbReference>
<dbReference type="OMA" id="MCIFREL"/>
<dbReference type="OrthoDB" id="5979581at2759"/>
<protein>
    <recommendedName>
        <fullName evidence="1">Protein kinase domain-containing protein</fullName>
    </recommendedName>
</protein>
<dbReference type="Proteomes" id="UP000028524">
    <property type="component" value="Unassembled WGS sequence"/>
</dbReference>
<dbReference type="GO" id="GO:0004672">
    <property type="term" value="F:protein kinase activity"/>
    <property type="evidence" value="ECO:0007669"/>
    <property type="project" value="InterPro"/>
</dbReference>
<dbReference type="Pfam" id="PF00069">
    <property type="entry name" value="Pkinase"/>
    <property type="match status" value="1"/>
</dbReference>
<dbReference type="InParanoid" id="A0A084QBT5"/>
<name>A0A084QBT5_STAC4</name>
<dbReference type="HOGENOM" id="CLU_112587_0_0_1"/>
<dbReference type="InterPro" id="IPR011009">
    <property type="entry name" value="Kinase-like_dom_sf"/>
</dbReference>
<dbReference type="InterPro" id="IPR000719">
    <property type="entry name" value="Prot_kinase_dom"/>
</dbReference>
<dbReference type="Gene3D" id="1.10.510.10">
    <property type="entry name" value="Transferase(Phosphotransferase) domain 1"/>
    <property type="match status" value="1"/>
</dbReference>
<feature type="domain" description="Protein kinase" evidence="1">
    <location>
        <begin position="1"/>
        <end position="181"/>
    </location>
</feature>
<dbReference type="AlphaFoldDB" id="A0A084QBT5"/>
<dbReference type="STRING" id="1283841.A0A084QBT5"/>
<sequence length="190" mass="21536">MFGIEPLENYSSAEKFGYFGRPKKMKLYDLWKGGDIVEQMEIDESLISQRLVLGDFGVLIKAGTSVPQKVQSPFSYCAPERLHGHDPTFATDMWSYMCIFRELQCGFCVIYGGGTFSFTTNMVDTLGPLPSDWDNSFDGGGPPDEFCQAERRLALSIIRRGFSYLPEKRLTAAQPLEDQYFKELRAMYGL</sequence>
<organism evidence="2 3">
    <name type="scientific">Stachybotrys chlorohalonatus (strain IBT 40285)</name>
    <dbReference type="NCBI Taxonomy" id="1283841"/>
    <lineage>
        <taxon>Eukaryota</taxon>
        <taxon>Fungi</taxon>
        <taxon>Dikarya</taxon>
        <taxon>Ascomycota</taxon>
        <taxon>Pezizomycotina</taxon>
        <taxon>Sordariomycetes</taxon>
        <taxon>Hypocreomycetidae</taxon>
        <taxon>Hypocreales</taxon>
        <taxon>Stachybotryaceae</taxon>
        <taxon>Stachybotrys</taxon>
    </lineage>
</organism>
<reference evidence="2 3" key="1">
    <citation type="journal article" date="2014" name="BMC Genomics">
        <title>Comparative genome sequencing reveals chemotype-specific gene clusters in the toxigenic black mold Stachybotrys.</title>
        <authorList>
            <person name="Semeiks J."/>
            <person name="Borek D."/>
            <person name="Otwinowski Z."/>
            <person name="Grishin N.V."/>
        </authorList>
    </citation>
    <scope>NUCLEOTIDE SEQUENCE [LARGE SCALE GENOMIC DNA]</scope>
    <source>
        <strain evidence="2 3">IBT 40285</strain>
    </source>
</reference>
<accession>A0A084QBT5</accession>